<proteinExistence type="predicted"/>
<reference evidence="1" key="1">
    <citation type="journal article" date="2004" name="Nature">
        <title>Genome duplication in the teleost fish Tetraodon nigroviridis reveals the early vertebrate proto-karyotype.</title>
        <authorList>
            <person name="Jaillon O."/>
            <person name="Aury J.-M."/>
            <person name="Brunet F."/>
            <person name="Petit J.-L."/>
            <person name="Stange-Thomann N."/>
            <person name="Mauceli E."/>
            <person name="Bouneau L."/>
            <person name="Fischer C."/>
            <person name="Ozouf-Costaz C."/>
            <person name="Bernot A."/>
            <person name="Nicaud S."/>
            <person name="Jaffe D."/>
            <person name="Fisher S."/>
            <person name="Lutfalla G."/>
            <person name="Dossat C."/>
            <person name="Segurens B."/>
            <person name="Dasilva C."/>
            <person name="Salanoubat M."/>
            <person name="Levy M."/>
            <person name="Boudet N."/>
            <person name="Castellano S."/>
            <person name="Anthouard V."/>
            <person name="Jubin C."/>
            <person name="Castelli V."/>
            <person name="Katinka M."/>
            <person name="Vacherie B."/>
            <person name="Biemont C."/>
            <person name="Skalli Z."/>
            <person name="Cattolico L."/>
            <person name="Poulain J."/>
            <person name="De Berardinis V."/>
            <person name="Cruaud C."/>
            <person name="Duprat S."/>
            <person name="Brottier P."/>
            <person name="Coutanceau J.-P."/>
            <person name="Gouzy J."/>
            <person name="Parra G."/>
            <person name="Lardier G."/>
            <person name="Chapple C."/>
            <person name="McKernan K.J."/>
            <person name="McEwan P."/>
            <person name="Bosak S."/>
            <person name="Kellis M."/>
            <person name="Volff J.-N."/>
            <person name="Guigo R."/>
            <person name="Zody M.C."/>
            <person name="Mesirov J."/>
            <person name="Lindblad-Toh K."/>
            <person name="Birren B."/>
            <person name="Nusbaum C."/>
            <person name="Kahn D."/>
            <person name="Robinson-Rechavi M."/>
            <person name="Laudet V."/>
            <person name="Schachter V."/>
            <person name="Quetier F."/>
            <person name="Saurin W."/>
            <person name="Scarpelli C."/>
            <person name="Wincker P."/>
            <person name="Lander E.S."/>
            <person name="Weissenbach J."/>
            <person name="Roest Crollius H."/>
        </authorList>
    </citation>
    <scope>NUCLEOTIDE SEQUENCE [LARGE SCALE GENOMIC DNA]</scope>
</reference>
<comment type="caution">
    <text evidence="1">The sequence shown here is derived from an EMBL/GenBank/DDBJ whole genome shotgun (WGS) entry which is preliminary data.</text>
</comment>
<protein>
    <submittedName>
        <fullName evidence="1">(spotted green pufferfish) hypothetical protein</fullName>
    </submittedName>
</protein>
<sequence length="58" mass="6321">ERLVRVAAVQRTLPGGERVAALWLHDAQIQKHVSNTESAGGCHCVFTVAGEECNCRDM</sequence>
<dbReference type="KEGG" id="tng:GSTEN00038398G001"/>
<dbReference type="EMBL" id="CAAE01024670">
    <property type="protein sequence ID" value="CAG14767.1"/>
    <property type="molecule type" value="Genomic_DNA"/>
</dbReference>
<reference evidence="1" key="2">
    <citation type="submission" date="2004-02" db="EMBL/GenBank/DDBJ databases">
        <authorList>
            <consortium name="Genoscope"/>
            <consortium name="Whitehead Institute Centre for Genome Research"/>
        </authorList>
    </citation>
    <scope>NUCLEOTIDE SEQUENCE</scope>
</reference>
<evidence type="ECO:0000313" key="1">
    <source>
        <dbReference type="EMBL" id="CAG14767.1"/>
    </source>
</evidence>
<organism evidence="1">
    <name type="scientific">Tetraodon nigroviridis</name>
    <name type="common">Spotted green pufferfish</name>
    <name type="synonym">Chelonodon nigroviridis</name>
    <dbReference type="NCBI Taxonomy" id="99883"/>
    <lineage>
        <taxon>Eukaryota</taxon>
        <taxon>Metazoa</taxon>
        <taxon>Chordata</taxon>
        <taxon>Craniata</taxon>
        <taxon>Vertebrata</taxon>
        <taxon>Euteleostomi</taxon>
        <taxon>Actinopterygii</taxon>
        <taxon>Neopterygii</taxon>
        <taxon>Teleostei</taxon>
        <taxon>Neoteleostei</taxon>
        <taxon>Acanthomorphata</taxon>
        <taxon>Eupercaria</taxon>
        <taxon>Tetraodontiformes</taxon>
        <taxon>Tetradontoidea</taxon>
        <taxon>Tetraodontidae</taxon>
        <taxon>Tetraodon</taxon>
    </lineage>
</organism>
<dbReference type="AlphaFoldDB" id="Q4RA16"/>
<feature type="non-terminal residue" evidence="1">
    <location>
        <position position="1"/>
    </location>
</feature>
<accession>Q4RA16</accession>
<name>Q4RA16_TETNG</name>
<gene>
    <name evidence="1" type="ORF">GSTENG00038398001</name>
</gene>